<feature type="domain" description="BEACH-type PH" evidence="1">
    <location>
        <begin position="12"/>
        <end position="90"/>
    </location>
</feature>
<evidence type="ECO:0000259" key="1">
    <source>
        <dbReference type="PROSITE" id="PS51783"/>
    </source>
</evidence>
<proteinExistence type="predicted"/>
<sequence>MFLNLKKNLKMNEEGPVALSTVCKLIAPGVAVNGTMAITKNELYFEMDDENEENKMIDPKTKLITLIFAYYELFSTKKDIKHKNNLFLKK</sequence>
<dbReference type="Gene3D" id="2.30.29.30">
    <property type="entry name" value="Pleckstrin-homology domain (PH domain)/Phosphotyrosine-binding domain (PTB)"/>
    <property type="match status" value="1"/>
</dbReference>
<evidence type="ECO:0000313" key="3">
    <source>
        <dbReference type="Proteomes" id="UP001217089"/>
    </source>
</evidence>
<organism evidence="2 3">
    <name type="scientific">Tegillarca granosa</name>
    <name type="common">Malaysian cockle</name>
    <name type="synonym">Anadara granosa</name>
    <dbReference type="NCBI Taxonomy" id="220873"/>
    <lineage>
        <taxon>Eukaryota</taxon>
        <taxon>Metazoa</taxon>
        <taxon>Spiralia</taxon>
        <taxon>Lophotrochozoa</taxon>
        <taxon>Mollusca</taxon>
        <taxon>Bivalvia</taxon>
        <taxon>Autobranchia</taxon>
        <taxon>Pteriomorphia</taxon>
        <taxon>Arcoida</taxon>
        <taxon>Arcoidea</taxon>
        <taxon>Arcidae</taxon>
        <taxon>Tegillarca</taxon>
    </lineage>
</organism>
<accession>A0ABQ9E298</accession>
<comment type="caution">
    <text evidence="2">The sequence shown here is derived from an EMBL/GenBank/DDBJ whole genome shotgun (WGS) entry which is preliminary data.</text>
</comment>
<dbReference type="InterPro" id="IPR023362">
    <property type="entry name" value="PH-BEACH_dom"/>
</dbReference>
<dbReference type="InterPro" id="IPR011993">
    <property type="entry name" value="PH-like_dom_sf"/>
</dbReference>
<dbReference type="PROSITE" id="PS51783">
    <property type="entry name" value="PH_BEACH"/>
    <property type="match status" value="1"/>
</dbReference>
<dbReference type="EMBL" id="JARBDR010000923">
    <property type="protein sequence ID" value="KAJ8298531.1"/>
    <property type="molecule type" value="Genomic_DNA"/>
</dbReference>
<keyword evidence="3" id="KW-1185">Reference proteome</keyword>
<protein>
    <recommendedName>
        <fullName evidence="1">BEACH-type PH domain-containing protein</fullName>
    </recommendedName>
</protein>
<dbReference type="Proteomes" id="UP001217089">
    <property type="component" value="Unassembled WGS sequence"/>
</dbReference>
<evidence type="ECO:0000313" key="2">
    <source>
        <dbReference type="EMBL" id="KAJ8298531.1"/>
    </source>
</evidence>
<gene>
    <name evidence="2" type="ORF">KUTeg_025062</name>
</gene>
<name>A0ABQ9E298_TEGGR</name>
<reference evidence="2 3" key="1">
    <citation type="submission" date="2022-12" db="EMBL/GenBank/DDBJ databases">
        <title>Chromosome-level genome of Tegillarca granosa.</title>
        <authorList>
            <person name="Kim J."/>
        </authorList>
    </citation>
    <scope>NUCLEOTIDE SEQUENCE [LARGE SCALE GENOMIC DNA]</scope>
    <source>
        <strain evidence="2">Teg-2019</strain>
        <tissue evidence="2">Adductor muscle</tissue>
    </source>
</reference>